<sequence>MRHGRTTANASGTLAGRLPGVRLDERGLEQAARAAERIAPVPLALAVTSPMERCQQTLSVILEGRADLPSVVVEEGVSECDYGEWQGEKITTLARRKLWKTVQTQPSAVTFPGGESMAAMQARAVEAVRRHDAAVTAAHGDAAVWLCVSHGDLIKSVLADALGMHLDLFQRLHVDPASVSVVRYGEGRPSVLATNTHAGDLSWLAPKAPAKKGRKSSRRRNDDAVVGGGSGPEDGLDKV</sequence>
<reference evidence="3" key="1">
    <citation type="submission" date="2016-10" db="EMBL/GenBank/DDBJ databases">
        <title>Draft Genome Sequence of Nocardioides luteus Strain BAFB, an Alkane-Degrading Bacterium Isolated from JP-7 Polluted Soil.</title>
        <authorList>
            <person name="Brown L."/>
            <person name="Ruiz O.N."/>
            <person name="Gunasekera T."/>
        </authorList>
    </citation>
    <scope>NUCLEOTIDE SEQUENCE [LARGE SCALE GENOMIC DNA]</scope>
    <source>
        <strain evidence="3">BAFB</strain>
    </source>
</reference>
<dbReference type="GO" id="GO:0005829">
    <property type="term" value="C:cytosol"/>
    <property type="evidence" value="ECO:0007669"/>
    <property type="project" value="TreeGrafter"/>
</dbReference>
<dbReference type="NCBIfam" id="TIGR03848">
    <property type="entry name" value="MSMEG_4193"/>
    <property type="match status" value="1"/>
</dbReference>
<dbReference type="SMART" id="SM00855">
    <property type="entry name" value="PGAM"/>
    <property type="match status" value="1"/>
</dbReference>
<comment type="caution">
    <text evidence="3">The sequence shown here is derived from an EMBL/GenBank/DDBJ whole genome shotgun (WGS) entry which is preliminary data.</text>
</comment>
<feature type="compositionally biased region" description="Basic residues" evidence="2">
    <location>
        <begin position="209"/>
        <end position="218"/>
    </location>
</feature>
<evidence type="ECO:0000256" key="1">
    <source>
        <dbReference type="ARBA" id="ARBA00022801"/>
    </source>
</evidence>
<protein>
    <submittedName>
        <fullName evidence="3">Histidine phosphatase</fullName>
    </submittedName>
</protein>
<dbReference type="AlphaFoldDB" id="A0A1J4N6U4"/>
<dbReference type="SUPFAM" id="SSF53254">
    <property type="entry name" value="Phosphoglycerate mutase-like"/>
    <property type="match status" value="1"/>
</dbReference>
<dbReference type="GO" id="GO:0004331">
    <property type="term" value="F:fructose-2,6-bisphosphate 2-phosphatase activity"/>
    <property type="evidence" value="ECO:0007669"/>
    <property type="project" value="TreeGrafter"/>
</dbReference>
<evidence type="ECO:0000313" key="3">
    <source>
        <dbReference type="EMBL" id="OIJ27234.1"/>
    </source>
</evidence>
<dbReference type="Proteomes" id="UP000033772">
    <property type="component" value="Unassembled WGS sequence"/>
</dbReference>
<dbReference type="PANTHER" id="PTHR46517:SF1">
    <property type="entry name" value="FRUCTOSE-2,6-BISPHOSPHATASE TIGAR"/>
    <property type="match status" value="1"/>
</dbReference>
<evidence type="ECO:0000313" key="4">
    <source>
        <dbReference type="Proteomes" id="UP000033772"/>
    </source>
</evidence>
<dbReference type="InterPro" id="IPR013078">
    <property type="entry name" value="His_Pase_superF_clade-1"/>
</dbReference>
<dbReference type="InterPro" id="IPR029033">
    <property type="entry name" value="His_PPase_superfam"/>
</dbReference>
<keyword evidence="1" id="KW-0378">Hydrolase</keyword>
<dbReference type="InterPro" id="IPR022492">
    <property type="entry name" value="Phosphomutase_MSMEG4193_put"/>
</dbReference>
<dbReference type="EMBL" id="JZDQ02000010">
    <property type="protein sequence ID" value="OIJ27234.1"/>
    <property type="molecule type" value="Genomic_DNA"/>
</dbReference>
<keyword evidence="4" id="KW-1185">Reference proteome</keyword>
<accession>A0A1J4N6U4</accession>
<dbReference type="STRING" id="1844.UG56_008555"/>
<evidence type="ECO:0000256" key="2">
    <source>
        <dbReference type="SAM" id="MobiDB-lite"/>
    </source>
</evidence>
<dbReference type="GO" id="GO:0043456">
    <property type="term" value="P:regulation of pentose-phosphate shunt"/>
    <property type="evidence" value="ECO:0007669"/>
    <property type="project" value="TreeGrafter"/>
</dbReference>
<feature type="region of interest" description="Disordered" evidence="2">
    <location>
        <begin position="203"/>
        <end position="239"/>
    </location>
</feature>
<dbReference type="GO" id="GO:0045820">
    <property type="term" value="P:negative regulation of glycolytic process"/>
    <property type="evidence" value="ECO:0007669"/>
    <property type="project" value="TreeGrafter"/>
</dbReference>
<dbReference type="InterPro" id="IPR051695">
    <property type="entry name" value="Phosphoglycerate_Mutase"/>
</dbReference>
<dbReference type="CDD" id="cd07067">
    <property type="entry name" value="HP_PGM_like"/>
    <property type="match status" value="1"/>
</dbReference>
<organism evidence="3 4">
    <name type="scientific">Nocardioides luteus</name>
    <dbReference type="NCBI Taxonomy" id="1844"/>
    <lineage>
        <taxon>Bacteria</taxon>
        <taxon>Bacillati</taxon>
        <taxon>Actinomycetota</taxon>
        <taxon>Actinomycetes</taxon>
        <taxon>Propionibacteriales</taxon>
        <taxon>Nocardioidaceae</taxon>
        <taxon>Nocardioides</taxon>
    </lineage>
</organism>
<dbReference type="Pfam" id="PF00300">
    <property type="entry name" value="His_Phos_1"/>
    <property type="match status" value="1"/>
</dbReference>
<proteinExistence type="predicted"/>
<name>A0A1J4N6U4_9ACTN</name>
<dbReference type="PANTHER" id="PTHR46517">
    <property type="entry name" value="FRUCTOSE-2,6-BISPHOSPHATASE TIGAR"/>
    <property type="match status" value="1"/>
</dbReference>
<dbReference type="Gene3D" id="3.40.50.1240">
    <property type="entry name" value="Phosphoglycerate mutase-like"/>
    <property type="match status" value="1"/>
</dbReference>
<gene>
    <name evidence="3" type="ORF">UG56_008555</name>
</gene>